<proteinExistence type="inferred from homology"/>
<organism evidence="11">
    <name type="scientific">Leptocylindrus danicus</name>
    <dbReference type="NCBI Taxonomy" id="163516"/>
    <lineage>
        <taxon>Eukaryota</taxon>
        <taxon>Sar</taxon>
        <taxon>Stramenopiles</taxon>
        <taxon>Ochrophyta</taxon>
        <taxon>Bacillariophyta</taxon>
        <taxon>Coscinodiscophyceae</taxon>
        <taxon>Chaetocerotophycidae</taxon>
        <taxon>Leptocylindrales</taxon>
        <taxon>Leptocylindraceae</taxon>
        <taxon>Leptocylindrus</taxon>
    </lineage>
</organism>
<dbReference type="GO" id="GO:0070733">
    <property type="term" value="F:AMPylase activity"/>
    <property type="evidence" value="ECO:0007669"/>
    <property type="project" value="TreeGrafter"/>
</dbReference>
<keyword evidence="3" id="KW-0808">Transferase</keyword>
<sequence>MITGLAVAEASKRIHRGKNLLRLFIGVNTCRRRRRHRHQEVLQHRYRSSMHLRSSSITAQLIFYSTAYFPLFFRTTSALNMSTVSGDNAVRLESFRKHWDFSWIDQLTEERDTKSPDQNRVSRPVKNGHYVLVDPTPLRKPRLVLHSRDMASMLKLTDDDVASEEFLNYFSGNVSWIEDSKTWATPYALSIMGTRYVSNCPFGTGDGYGDGRAISIGEVLIRDNDDADTESNSHKRLEMQLKGAGPTPFCRGADGRAVLRSSIREFLASEAMHHLRVPTTRAISLIVSEGGDTSDRPWYREQSDSSAKPAFPEIDDPRLAVYPLEKRKKILEQLARQKRDPDVMIQEPNAITCRVSPSFMRIGHIDLFARRAEKAKGKDGKFDKSSPEWQELADIIWHAAFREFHDEAYAPHKKSDDLKSCIVVMLEKSGEQIATLVAEWIRVGFAQGNFNADNCLVGGRTMDYGPFGYMDQYDPFFAKWTGSGEHFGFLRQPTAGFVNFAVLVESSLQALKDEEGDKEIEKLQEDILGKAQEVFQEKMNQIWGRKLGFHPEDTTSAIPGALWQDLEPLLRESKADWTLFWRQLSLVAAEFSIEDDSPSTDYSSMLMALEGSEEVKKGSSPFYEMLSSDARVKFMKWIEKWRDGLKTSVSKQEFLSAMISGVPMSVADRMRLENPKYTLREWILVEAYTKAAAGDESVINDLMTLIENPYDEGSSAFEEKYYRRAPDEALGEGGTAFMS</sequence>
<evidence type="ECO:0000256" key="7">
    <source>
        <dbReference type="ARBA" id="ARBA00022840"/>
    </source>
</evidence>
<comment type="similarity">
    <text evidence="2">Belongs to the SELO family.</text>
</comment>
<feature type="compositionally biased region" description="Basic and acidic residues" evidence="10">
    <location>
        <begin position="293"/>
        <end position="303"/>
    </location>
</feature>
<dbReference type="InterPro" id="IPR003846">
    <property type="entry name" value="SelO"/>
</dbReference>
<comment type="cofactor">
    <cofactor evidence="1">
        <name>Mg(2+)</name>
        <dbReference type="ChEBI" id="CHEBI:18420"/>
    </cofactor>
</comment>
<evidence type="ECO:0000256" key="4">
    <source>
        <dbReference type="ARBA" id="ARBA00022695"/>
    </source>
</evidence>
<evidence type="ECO:0000313" key="11">
    <source>
        <dbReference type="EMBL" id="CAD9557147.1"/>
    </source>
</evidence>
<dbReference type="GO" id="GO:0005524">
    <property type="term" value="F:ATP binding"/>
    <property type="evidence" value="ECO:0007669"/>
    <property type="project" value="UniProtKB-KW"/>
</dbReference>
<evidence type="ECO:0000256" key="10">
    <source>
        <dbReference type="SAM" id="MobiDB-lite"/>
    </source>
</evidence>
<dbReference type="AlphaFoldDB" id="A0A7S2NSS2"/>
<accession>A0A7S2NSS2</accession>
<dbReference type="PANTHER" id="PTHR32057:SF14">
    <property type="entry name" value="PROTEIN ADENYLYLTRANSFERASE SELO, MITOCHONDRIAL"/>
    <property type="match status" value="1"/>
</dbReference>
<evidence type="ECO:0000256" key="6">
    <source>
        <dbReference type="ARBA" id="ARBA00022741"/>
    </source>
</evidence>
<gene>
    <name evidence="11" type="ORF">LDAN0321_LOCUS1064</name>
</gene>
<keyword evidence="7" id="KW-0067">ATP-binding</keyword>
<evidence type="ECO:0000256" key="8">
    <source>
        <dbReference type="ARBA" id="ARBA00022842"/>
    </source>
</evidence>
<dbReference type="PANTHER" id="PTHR32057">
    <property type="entry name" value="PROTEIN ADENYLYLTRANSFERASE SELO, MITOCHONDRIAL"/>
    <property type="match status" value="1"/>
</dbReference>
<dbReference type="GO" id="GO:0005739">
    <property type="term" value="C:mitochondrion"/>
    <property type="evidence" value="ECO:0007669"/>
    <property type="project" value="TreeGrafter"/>
</dbReference>
<reference evidence="11" key="1">
    <citation type="submission" date="2021-01" db="EMBL/GenBank/DDBJ databases">
        <authorList>
            <person name="Corre E."/>
            <person name="Pelletier E."/>
            <person name="Niang G."/>
            <person name="Scheremetjew M."/>
            <person name="Finn R."/>
            <person name="Kale V."/>
            <person name="Holt S."/>
            <person name="Cochrane G."/>
            <person name="Meng A."/>
            <person name="Brown T."/>
            <person name="Cohen L."/>
        </authorList>
    </citation>
    <scope>NUCLEOTIDE SEQUENCE</scope>
    <source>
        <strain evidence="11">B650</strain>
    </source>
</reference>
<keyword evidence="4" id="KW-0548">Nucleotidyltransferase</keyword>
<keyword evidence="6" id="KW-0547">Nucleotide-binding</keyword>
<dbReference type="Pfam" id="PF02696">
    <property type="entry name" value="SelO"/>
    <property type="match status" value="2"/>
</dbReference>
<keyword evidence="8" id="KW-0460">Magnesium</keyword>
<evidence type="ECO:0000256" key="9">
    <source>
        <dbReference type="ARBA" id="ARBA00031547"/>
    </source>
</evidence>
<evidence type="ECO:0000256" key="5">
    <source>
        <dbReference type="ARBA" id="ARBA00022723"/>
    </source>
</evidence>
<evidence type="ECO:0000256" key="2">
    <source>
        <dbReference type="ARBA" id="ARBA00009747"/>
    </source>
</evidence>
<evidence type="ECO:0000256" key="3">
    <source>
        <dbReference type="ARBA" id="ARBA00022679"/>
    </source>
</evidence>
<dbReference type="GO" id="GO:0046872">
    <property type="term" value="F:metal ion binding"/>
    <property type="evidence" value="ECO:0007669"/>
    <property type="project" value="UniProtKB-KW"/>
</dbReference>
<feature type="region of interest" description="Disordered" evidence="10">
    <location>
        <begin position="291"/>
        <end position="312"/>
    </location>
</feature>
<name>A0A7S2NSS2_9STRA</name>
<evidence type="ECO:0000256" key="1">
    <source>
        <dbReference type="ARBA" id="ARBA00001946"/>
    </source>
</evidence>
<dbReference type="EMBL" id="HBGY01001551">
    <property type="protein sequence ID" value="CAD9557147.1"/>
    <property type="molecule type" value="Transcribed_RNA"/>
</dbReference>
<protein>
    <recommendedName>
        <fullName evidence="9">Selenoprotein O</fullName>
    </recommendedName>
</protein>
<keyword evidence="5" id="KW-0479">Metal-binding</keyword>